<dbReference type="EC" id="2.7.7.7" evidence="1 9"/>
<dbReference type="InterPro" id="IPR032780">
    <property type="entry name" value="DNA_pol3_delt_C"/>
</dbReference>
<dbReference type="InterPro" id="IPR010372">
    <property type="entry name" value="DNA_pol3_delta_N"/>
</dbReference>
<keyword evidence="3" id="KW-0808">Transferase</keyword>
<evidence type="ECO:0000259" key="11">
    <source>
        <dbReference type="Pfam" id="PF14840"/>
    </source>
</evidence>
<dbReference type="InterPro" id="IPR005790">
    <property type="entry name" value="DNA_polIII_delta"/>
</dbReference>
<dbReference type="PANTHER" id="PTHR34388:SF1">
    <property type="entry name" value="DNA POLYMERASE III SUBUNIT DELTA"/>
    <property type="match status" value="1"/>
</dbReference>
<evidence type="ECO:0000256" key="3">
    <source>
        <dbReference type="ARBA" id="ARBA00022679"/>
    </source>
</evidence>
<feature type="domain" description="DNA polymerase III subunit delta C-terminal" evidence="11">
    <location>
        <begin position="216"/>
        <end position="337"/>
    </location>
</feature>
<evidence type="ECO:0000256" key="2">
    <source>
        <dbReference type="ARBA" id="ARBA00017703"/>
    </source>
</evidence>
<dbReference type="STRING" id="376427.SAMN04487954_104247"/>
<dbReference type="InterPro" id="IPR027417">
    <property type="entry name" value="P-loop_NTPase"/>
</dbReference>
<sequence length="352" mass="38786">MKVFADKLPDALAKKLPPVVIVAGEEPLQHMEACDAVRAAAREKGIDEREVLHVEANFAWSQLHETANNLSLFGTRKLIELRLGNHGLGQEGGRALKEHAERLAGSDDVLLVSMGKLDFRQQKSAWFKALDKVGLFVPVWPVDLSRLGFWLRDRAQRHGLSLDLDAARLLGERTEGNLLAADQELQKLALLVPPGGRISARQVAGDVEDSARFDVFTLTDACLQGTPARVSRIVAGLRGEGVEAPIVLWALSRELRTLLSLHQHLDQGQSFEHACKAQKPAIFEKRRPAYQQAIARLPIRRLHKLLLFAQRLDLAIKGASTLPPWDGLHDLALTLAGGRGLLAEMPSSYRIG</sequence>
<dbReference type="GO" id="GO:0003677">
    <property type="term" value="F:DNA binding"/>
    <property type="evidence" value="ECO:0007669"/>
    <property type="project" value="InterPro"/>
</dbReference>
<dbReference type="Pfam" id="PF14840">
    <property type="entry name" value="DNA_pol3_delt_C"/>
    <property type="match status" value="1"/>
</dbReference>
<dbReference type="Gene3D" id="1.20.272.10">
    <property type="match status" value="1"/>
</dbReference>
<evidence type="ECO:0000256" key="7">
    <source>
        <dbReference type="ARBA" id="ARBA00034754"/>
    </source>
</evidence>
<dbReference type="InterPro" id="IPR008921">
    <property type="entry name" value="DNA_pol3_clamp-load_cplx_C"/>
</dbReference>
<organism evidence="12 13">
    <name type="scientific">Billgrantia gudaonensis</name>
    <dbReference type="NCBI Taxonomy" id="376427"/>
    <lineage>
        <taxon>Bacteria</taxon>
        <taxon>Pseudomonadati</taxon>
        <taxon>Pseudomonadota</taxon>
        <taxon>Gammaproteobacteria</taxon>
        <taxon>Oceanospirillales</taxon>
        <taxon>Halomonadaceae</taxon>
        <taxon>Billgrantia</taxon>
    </lineage>
</organism>
<evidence type="ECO:0000256" key="1">
    <source>
        <dbReference type="ARBA" id="ARBA00012417"/>
    </source>
</evidence>
<accession>A0A1G8TAE5</accession>
<keyword evidence="5" id="KW-0235">DNA replication</keyword>
<keyword evidence="13" id="KW-1185">Reference proteome</keyword>
<dbReference type="GO" id="GO:0009360">
    <property type="term" value="C:DNA polymerase III complex"/>
    <property type="evidence" value="ECO:0007669"/>
    <property type="project" value="UniProtKB-UniRule"/>
</dbReference>
<dbReference type="CDD" id="cd18138">
    <property type="entry name" value="HLD_clamp_pol_III_delta"/>
    <property type="match status" value="1"/>
</dbReference>
<proteinExistence type="inferred from homology"/>
<dbReference type="GO" id="GO:0003887">
    <property type="term" value="F:DNA-directed DNA polymerase activity"/>
    <property type="evidence" value="ECO:0007669"/>
    <property type="project" value="UniProtKB-UniRule"/>
</dbReference>
<comment type="similarity">
    <text evidence="7">Belongs to the DNA polymerase HolA subunit family.</text>
</comment>
<dbReference type="Gene3D" id="3.40.50.300">
    <property type="entry name" value="P-loop containing nucleotide triphosphate hydrolases"/>
    <property type="match status" value="1"/>
</dbReference>
<feature type="domain" description="DNA polymerase III delta N-terminal" evidence="10">
    <location>
        <begin position="22"/>
        <end position="133"/>
    </location>
</feature>
<dbReference type="Proteomes" id="UP000198525">
    <property type="component" value="Unassembled WGS sequence"/>
</dbReference>
<dbReference type="Pfam" id="PF06144">
    <property type="entry name" value="DNA_pol3_delta"/>
    <property type="match status" value="1"/>
</dbReference>
<evidence type="ECO:0000313" key="13">
    <source>
        <dbReference type="Proteomes" id="UP000198525"/>
    </source>
</evidence>
<dbReference type="SUPFAM" id="SSF52540">
    <property type="entry name" value="P-loop containing nucleoside triphosphate hydrolases"/>
    <property type="match status" value="1"/>
</dbReference>
<keyword evidence="6" id="KW-0239">DNA-directed DNA polymerase</keyword>
<dbReference type="NCBIfam" id="TIGR01128">
    <property type="entry name" value="holA"/>
    <property type="match status" value="1"/>
</dbReference>
<dbReference type="SUPFAM" id="SSF48019">
    <property type="entry name" value="post-AAA+ oligomerization domain-like"/>
    <property type="match status" value="1"/>
</dbReference>
<evidence type="ECO:0000256" key="5">
    <source>
        <dbReference type="ARBA" id="ARBA00022705"/>
    </source>
</evidence>
<dbReference type="GO" id="GO:0006261">
    <property type="term" value="P:DNA-templated DNA replication"/>
    <property type="evidence" value="ECO:0007669"/>
    <property type="project" value="TreeGrafter"/>
</dbReference>
<evidence type="ECO:0000256" key="8">
    <source>
        <dbReference type="ARBA" id="ARBA00049244"/>
    </source>
</evidence>
<protein>
    <recommendedName>
        <fullName evidence="2 9">DNA polymerase III subunit delta</fullName>
        <ecNumber evidence="1 9">2.7.7.7</ecNumber>
    </recommendedName>
</protein>
<comment type="catalytic activity">
    <reaction evidence="8">
        <text>DNA(n) + a 2'-deoxyribonucleoside 5'-triphosphate = DNA(n+1) + diphosphate</text>
        <dbReference type="Rhea" id="RHEA:22508"/>
        <dbReference type="Rhea" id="RHEA-COMP:17339"/>
        <dbReference type="Rhea" id="RHEA-COMP:17340"/>
        <dbReference type="ChEBI" id="CHEBI:33019"/>
        <dbReference type="ChEBI" id="CHEBI:61560"/>
        <dbReference type="ChEBI" id="CHEBI:173112"/>
        <dbReference type="EC" id="2.7.7.7"/>
    </reaction>
</comment>
<dbReference type="Gene3D" id="1.10.8.60">
    <property type="match status" value="1"/>
</dbReference>
<gene>
    <name evidence="12" type="ORF">SAMN04487954_104247</name>
</gene>
<evidence type="ECO:0000256" key="6">
    <source>
        <dbReference type="ARBA" id="ARBA00022932"/>
    </source>
</evidence>
<evidence type="ECO:0000259" key="10">
    <source>
        <dbReference type="Pfam" id="PF06144"/>
    </source>
</evidence>
<dbReference type="AlphaFoldDB" id="A0A1G8TAE5"/>
<dbReference type="PANTHER" id="PTHR34388">
    <property type="entry name" value="DNA POLYMERASE III SUBUNIT DELTA"/>
    <property type="match status" value="1"/>
</dbReference>
<evidence type="ECO:0000256" key="4">
    <source>
        <dbReference type="ARBA" id="ARBA00022695"/>
    </source>
</evidence>
<dbReference type="EMBL" id="FNES01000004">
    <property type="protein sequence ID" value="SDJ38546.1"/>
    <property type="molecule type" value="Genomic_DNA"/>
</dbReference>
<evidence type="ECO:0000313" key="12">
    <source>
        <dbReference type="EMBL" id="SDJ38546.1"/>
    </source>
</evidence>
<reference evidence="12 13" key="1">
    <citation type="submission" date="2016-10" db="EMBL/GenBank/DDBJ databases">
        <authorList>
            <person name="de Groot N.N."/>
        </authorList>
    </citation>
    <scope>NUCLEOTIDE SEQUENCE [LARGE SCALE GENOMIC DNA]</scope>
    <source>
        <strain evidence="12 13">CGMCC 1.6133</strain>
    </source>
</reference>
<evidence type="ECO:0000256" key="9">
    <source>
        <dbReference type="NCBIfam" id="TIGR01128"/>
    </source>
</evidence>
<name>A0A1G8TAE5_9GAMM</name>
<dbReference type="RefSeq" id="WP_089684511.1">
    <property type="nucleotide sequence ID" value="NZ_FNES01000004.1"/>
</dbReference>
<dbReference type="OrthoDB" id="9770982at2"/>
<keyword evidence="4" id="KW-0548">Nucleotidyltransferase</keyword>